<feature type="domain" description="HTH tetR-type" evidence="5">
    <location>
        <begin position="1"/>
        <end position="28"/>
    </location>
</feature>
<keyword evidence="4" id="KW-0804">Transcription</keyword>
<organism evidence="7 8">
    <name type="scientific">Sphingomonas glacialis</name>
    <dbReference type="NCBI Taxonomy" id="658225"/>
    <lineage>
        <taxon>Bacteria</taxon>
        <taxon>Pseudomonadati</taxon>
        <taxon>Pseudomonadota</taxon>
        <taxon>Alphaproteobacteria</taxon>
        <taxon>Sphingomonadales</taxon>
        <taxon>Sphingomonadaceae</taxon>
        <taxon>Sphingomonas</taxon>
    </lineage>
</organism>
<evidence type="ECO:0000313" key="8">
    <source>
        <dbReference type="Proteomes" id="UP000652430"/>
    </source>
</evidence>
<sequence length="163" mass="18425">MSDIAASLDLRDATLYYYFPNKQALVYECHVRSLERFERLIRESDAFEGDGIAKIRHFVAALVEDSYVNGPQLYFGDYSYLEPMQRETIATWAERLRAMLEGVIIRGIDDGSIVACETTLVVQLLLGMLIWLAKWAPDVKGLTAARLMAAIEAFGFHGLESRI</sequence>
<accession>A0ABQ3LU63</accession>
<comment type="caution">
    <text evidence="7">The sequence shown here is derived from an EMBL/GenBank/DDBJ whole genome shotgun (WGS) entry which is preliminary data.</text>
</comment>
<gene>
    <name evidence="7" type="ORF">GCM10008023_40450</name>
</gene>
<evidence type="ECO:0000313" key="7">
    <source>
        <dbReference type="EMBL" id="GHH26194.1"/>
    </source>
</evidence>
<evidence type="ECO:0000256" key="2">
    <source>
        <dbReference type="ARBA" id="ARBA00023015"/>
    </source>
</evidence>
<dbReference type="Gene3D" id="1.10.357.10">
    <property type="entry name" value="Tetracycline Repressor, domain 2"/>
    <property type="match status" value="1"/>
</dbReference>
<protein>
    <submittedName>
        <fullName evidence="7">TetR family transcriptional regulator</fullName>
    </submittedName>
</protein>
<dbReference type="InterPro" id="IPR050109">
    <property type="entry name" value="HTH-type_TetR-like_transc_reg"/>
</dbReference>
<name>A0ABQ3LU63_9SPHN</name>
<evidence type="ECO:0000259" key="5">
    <source>
        <dbReference type="Pfam" id="PF00440"/>
    </source>
</evidence>
<proteinExistence type="predicted"/>
<evidence type="ECO:0000259" key="6">
    <source>
        <dbReference type="Pfam" id="PF17932"/>
    </source>
</evidence>
<evidence type="ECO:0000256" key="3">
    <source>
        <dbReference type="ARBA" id="ARBA00023125"/>
    </source>
</evidence>
<keyword evidence="1" id="KW-0678">Repressor</keyword>
<reference evidence="8" key="1">
    <citation type="journal article" date="2019" name="Int. J. Syst. Evol. Microbiol.">
        <title>The Global Catalogue of Microorganisms (GCM) 10K type strain sequencing project: providing services to taxonomists for standard genome sequencing and annotation.</title>
        <authorList>
            <consortium name="The Broad Institute Genomics Platform"/>
            <consortium name="The Broad Institute Genome Sequencing Center for Infectious Disease"/>
            <person name="Wu L."/>
            <person name="Ma J."/>
        </authorList>
    </citation>
    <scope>NUCLEOTIDE SEQUENCE [LARGE SCALE GENOMIC DNA]</scope>
    <source>
        <strain evidence="8">CGMCC 1.8957</strain>
    </source>
</reference>
<keyword evidence="8" id="KW-1185">Reference proteome</keyword>
<dbReference type="PANTHER" id="PTHR30055:SF175">
    <property type="entry name" value="HTH-TYPE TRANSCRIPTIONAL REPRESSOR KSTR2"/>
    <property type="match status" value="1"/>
</dbReference>
<dbReference type="InterPro" id="IPR009057">
    <property type="entry name" value="Homeodomain-like_sf"/>
</dbReference>
<dbReference type="SUPFAM" id="SSF46689">
    <property type="entry name" value="Homeodomain-like"/>
    <property type="match status" value="1"/>
</dbReference>
<dbReference type="Pfam" id="PF17932">
    <property type="entry name" value="TetR_C_24"/>
    <property type="match status" value="1"/>
</dbReference>
<keyword evidence="2" id="KW-0805">Transcription regulation</keyword>
<feature type="domain" description="HTH-type transcriptional repressor KstR2 C-terminal" evidence="6">
    <location>
        <begin position="49"/>
        <end position="135"/>
    </location>
</feature>
<dbReference type="InterPro" id="IPR036271">
    <property type="entry name" value="Tet_transcr_reg_TetR-rel_C_sf"/>
</dbReference>
<dbReference type="SUPFAM" id="SSF48498">
    <property type="entry name" value="Tetracyclin repressor-like, C-terminal domain"/>
    <property type="match status" value="1"/>
</dbReference>
<evidence type="ECO:0000256" key="1">
    <source>
        <dbReference type="ARBA" id="ARBA00022491"/>
    </source>
</evidence>
<dbReference type="Gene3D" id="1.10.10.60">
    <property type="entry name" value="Homeodomain-like"/>
    <property type="match status" value="1"/>
</dbReference>
<evidence type="ECO:0000256" key="4">
    <source>
        <dbReference type="ARBA" id="ARBA00023163"/>
    </source>
</evidence>
<dbReference type="Pfam" id="PF00440">
    <property type="entry name" value="TetR_N"/>
    <property type="match status" value="1"/>
</dbReference>
<dbReference type="EMBL" id="BNAQ01000013">
    <property type="protein sequence ID" value="GHH26194.1"/>
    <property type="molecule type" value="Genomic_DNA"/>
</dbReference>
<dbReference type="InterPro" id="IPR041490">
    <property type="entry name" value="KstR2_TetR_C"/>
</dbReference>
<dbReference type="PANTHER" id="PTHR30055">
    <property type="entry name" value="HTH-TYPE TRANSCRIPTIONAL REGULATOR RUTR"/>
    <property type="match status" value="1"/>
</dbReference>
<dbReference type="InterPro" id="IPR001647">
    <property type="entry name" value="HTH_TetR"/>
</dbReference>
<dbReference type="Proteomes" id="UP000652430">
    <property type="component" value="Unassembled WGS sequence"/>
</dbReference>
<keyword evidence="3" id="KW-0238">DNA-binding</keyword>